<dbReference type="InterPro" id="IPR001638">
    <property type="entry name" value="Solute-binding_3/MltF_N"/>
</dbReference>
<sequence length="188" mass="20306">MINTLMTYLDEDVELEFAQMEFSTIVTAVQTGQVDIGLSGFTYDADRDVIFSDPYLSSSQVVLVKKDSGIAALTDLTGKTIGAQLGTTGEEAANSVEGVKEVVTFNDTLVGLESLNNGIVDAFVTDKAVAQNYESTGDYIILEEPLLDESVSIIVKNGNDLLADKINELIQQFTESADYETLVAKWGV</sequence>
<comment type="caution">
    <text evidence="5">The sequence shown here is derived from an EMBL/GenBank/DDBJ whole genome shotgun (WGS) entry which is preliminary data.</text>
</comment>
<reference evidence="5" key="1">
    <citation type="submission" date="2019-08" db="EMBL/GenBank/DDBJ databases">
        <authorList>
            <person name="Kucharzyk K."/>
            <person name="Murdoch R.W."/>
            <person name="Higgins S."/>
            <person name="Loffler F."/>
        </authorList>
    </citation>
    <scope>NUCLEOTIDE SEQUENCE</scope>
</reference>
<dbReference type="PANTHER" id="PTHR30085:SF6">
    <property type="entry name" value="ABC TRANSPORTER GLUTAMINE-BINDING PROTEIN GLNH"/>
    <property type="match status" value="1"/>
</dbReference>
<accession>A0A645A9G3</accession>
<keyword evidence="3" id="KW-0732">Signal</keyword>
<evidence type="ECO:0000256" key="3">
    <source>
        <dbReference type="ARBA" id="ARBA00022729"/>
    </source>
</evidence>
<evidence type="ECO:0000256" key="2">
    <source>
        <dbReference type="ARBA" id="ARBA00022448"/>
    </source>
</evidence>
<dbReference type="Gene3D" id="3.40.190.10">
    <property type="entry name" value="Periplasmic binding protein-like II"/>
    <property type="match status" value="2"/>
</dbReference>
<dbReference type="SUPFAM" id="SSF53850">
    <property type="entry name" value="Periplasmic binding protein-like II"/>
    <property type="match status" value="1"/>
</dbReference>
<dbReference type="InterPro" id="IPR051455">
    <property type="entry name" value="Bact_solute-bind_prot3"/>
</dbReference>
<dbReference type="PANTHER" id="PTHR30085">
    <property type="entry name" value="AMINO ACID ABC TRANSPORTER PERMEASE"/>
    <property type="match status" value="1"/>
</dbReference>
<dbReference type="EMBL" id="VSSQ01012699">
    <property type="protein sequence ID" value="MPM49845.1"/>
    <property type="molecule type" value="Genomic_DNA"/>
</dbReference>
<dbReference type="Pfam" id="PF00497">
    <property type="entry name" value="SBP_bac_3"/>
    <property type="match status" value="1"/>
</dbReference>
<dbReference type="AlphaFoldDB" id="A0A645A9G3"/>
<proteinExistence type="inferred from homology"/>
<dbReference type="GO" id="GO:0005576">
    <property type="term" value="C:extracellular region"/>
    <property type="evidence" value="ECO:0007669"/>
    <property type="project" value="TreeGrafter"/>
</dbReference>
<dbReference type="GO" id="GO:0030288">
    <property type="term" value="C:outer membrane-bounded periplasmic space"/>
    <property type="evidence" value="ECO:0007669"/>
    <property type="project" value="TreeGrafter"/>
</dbReference>
<evidence type="ECO:0000256" key="1">
    <source>
        <dbReference type="ARBA" id="ARBA00010333"/>
    </source>
</evidence>
<feature type="domain" description="Solute-binding protein family 3/N-terminal" evidence="4">
    <location>
        <begin position="1"/>
        <end position="188"/>
    </location>
</feature>
<protein>
    <submittedName>
        <fullName evidence="5">Arginine-binding extracellular protein ArtP</fullName>
    </submittedName>
</protein>
<evidence type="ECO:0000313" key="5">
    <source>
        <dbReference type="EMBL" id="MPM49845.1"/>
    </source>
</evidence>
<comment type="similarity">
    <text evidence="1">Belongs to the bacterial solute-binding protein 3 family.</text>
</comment>
<evidence type="ECO:0000259" key="4">
    <source>
        <dbReference type="SMART" id="SM00062"/>
    </source>
</evidence>
<name>A0A645A9G3_9ZZZZ</name>
<dbReference type="SMART" id="SM00062">
    <property type="entry name" value="PBPb"/>
    <property type="match status" value="1"/>
</dbReference>
<keyword evidence="2" id="KW-0813">Transport</keyword>
<organism evidence="5">
    <name type="scientific">bioreactor metagenome</name>
    <dbReference type="NCBI Taxonomy" id="1076179"/>
    <lineage>
        <taxon>unclassified sequences</taxon>
        <taxon>metagenomes</taxon>
        <taxon>ecological metagenomes</taxon>
    </lineage>
</organism>
<dbReference type="GO" id="GO:0006865">
    <property type="term" value="P:amino acid transport"/>
    <property type="evidence" value="ECO:0007669"/>
    <property type="project" value="TreeGrafter"/>
</dbReference>
<gene>
    <name evidence="5" type="primary">artP_6</name>
    <name evidence="5" type="ORF">SDC9_96578</name>
</gene>